<keyword evidence="2" id="KW-1133">Transmembrane helix</keyword>
<evidence type="ECO:0000313" key="5">
    <source>
        <dbReference type="Proteomes" id="UP000779574"/>
    </source>
</evidence>
<reference evidence="4" key="2">
    <citation type="submission" date="2021-08" db="EMBL/GenBank/DDBJ databases">
        <authorList>
            <person name="Gostincar C."/>
            <person name="Sun X."/>
            <person name="Song Z."/>
            <person name="Gunde-Cimerman N."/>
        </authorList>
    </citation>
    <scope>NUCLEOTIDE SEQUENCE</scope>
    <source>
        <strain evidence="4">EXF-9911</strain>
    </source>
</reference>
<reference evidence="4" key="1">
    <citation type="journal article" date="2021" name="J Fungi (Basel)">
        <title>Virulence traits and population genomics of the black yeast Aureobasidium melanogenum.</title>
        <authorList>
            <person name="Cernosa A."/>
            <person name="Sun X."/>
            <person name="Gostincar C."/>
            <person name="Fang C."/>
            <person name="Gunde-Cimerman N."/>
            <person name="Song Z."/>
        </authorList>
    </citation>
    <scope>NUCLEOTIDE SEQUENCE</scope>
    <source>
        <strain evidence="4">EXF-9911</strain>
    </source>
</reference>
<proteinExistence type="predicted"/>
<keyword evidence="2" id="KW-0812">Transmembrane</keyword>
<keyword evidence="2" id="KW-0472">Membrane</keyword>
<comment type="caution">
    <text evidence="4">The sequence shown here is derived from an EMBL/GenBank/DDBJ whole genome shotgun (WGS) entry which is preliminary data.</text>
</comment>
<dbReference type="EMBL" id="JAHFXF010000741">
    <property type="protein sequence ID" value="KAG9683091.1"/>
    <property type="molecule type" value="Genomic_DNA"/>
</dbReference>
<organism evidence="4 5">
    <name type="scientific">Aureobasidium melanogenum</name>
    <name type="common">Aureobasidium pullulans var. melanogenum</name>
    <dbReference type="NCBI Taxonomy" id="46634"/>
    <lineage>
        <taxon>Eukaryota</taxon>
        <taxon>Fungi</taxon>
        <taxon>Dikarya</taxon>
        <taxon>Ascomycota</taxon>
        <taxon>Pezizomycotina</taxon>
        <taxon>Dothideomycetes</taxon>
        <taxon>Dothideomycetidae</taxon>
        <taxon>Dothideales</taxon>
        <taxon>Saccotheciaceae</taxon>
        <taxon>Aureobasidium</taxon>
    </lineage>
</organism>
<gene>
    <name evidence="4" type="ORF">KCU76_g13349</name>
</gene>
<feature type="region of interest" description="Disordered" evidence="1">
    <location>
        <begin position="179"/>
        <end position="211"/>
    </location>
</feature>
<feature type="non-terminal residue" evidence="4">
    <location>
        <position position="1"/>
    </location>
</feature>
<evidence type="ECO:0000256" key="1">
    <source>
        <dbReference type="SAM" id="MobiDB-lite"/>
    </source>
</evidence>
<feature type="signal peptide" evidence="3">
    <location>
        <begin position="1"/>
        <end position="20"/>
    </location>
</feature>
<accession>A0A9P8E755</accession>
<feature type="chain" id="PRO_5040158356" description="Mid2 domain-containing protein" evidence="3">
    <location>
        <begin position="21"/>
        <end position="211"/>
    </location>
</feature>
<dbReference type="AlphaFoldDB" id="A0A9P8E755"/>
<dbReference type="Proteomes" id="UP000779574">
    <property type="component" value="Unassembled WGS sequence"/>
</dbReference>
<feature type="compositionally biased region" description="Polar residues" evidence="1">
    <location>
        <begin position="179"/>
        <end position="203"/>
    </location>
</feature>
<evidence type="ECO:0008006" key="6">
    <source>
        <dbReference type="Google" id="ProtNLM"/>
    </source>
</evidence>
<name>A0A9P8E755_AURME</name>
<feature type="transmembrane region" description="Helical" evidence="2">
    <location>
        <begin position="124"/>
        <end position="148"/>
    </location>
</feature>
<protein>
    <recommendedName>
        <fullName evidence="6">Mid2 domain-containing protein</fullName>
    </recommendedName>
</protein>
<evidence type="ECO:0000313" key="4">
    <source>
        <dbReference type="EMBL" id="KAG9683091.1"/>
    </source>
</evidence>
<evidence type="ECO:0000256" key="3">
    <source>
        <dbReference type="SAM" id="SignalP"/>
    </source>
</evidence>
<keyword evidence="3" id="KW-0732">Signal</keyword>
<sequence length="211" mass="22947">MYLSLYFAILLGTFLQIVASSPAQSSSNHNLRRDDLDPDWPYSHTVSLMLAPYANIEAFMKEWRSRAPFTHHGFGNHSSPAITSNNQSSAAIAFNRNPQDEVLGAVAGMSGRDDGGGSADVAKIFGITFGVLSGLFLLPLILGTYFLFRYLRKKQRQASEEAPSDVAVERVPVLQPSAQASSFSLNESSQHPEMQVRGTNSPSAIDRPASV</sequence>
<evidence type="ECO:0000256" key="2">
    <source>
        <dbReference type="SAM" id="Phobius"/>
    </source>
</evidence>